<reference evidence="2 3" key="1">
    <citation type="submission" date="2017-03" db="EMBL/GenBank/DDBJ databases">
        <title>N. lactamica Y92-1009 whole genome sequence.</title>
        <authorList>
            <person name="Pandey A.K."/>
            <person name="Read R.C."/>
        </authorList>
    </citation>
    <scope>NUCLEOTIDE SEQUENCE [LARGE SCALE GENOMIC DNA]</scope>
    <source>
        <strain evidence="2 3">Y92-1009</strain>
    </source>
</reference>
<dbReference type="EMBL" id="CP019894">
    <property type="protein sequence ID" value="ARB04916.1"/>
    <property type="molecule type" value="Genomic_DNA"/>
</dbReference>
<evidence type="ECO:0000313" key="3">
    <source>
        <dbReference type="Proteomes" id="UP000191249"/>
    </source>
</evidence>
<keyword evidence="1" id="KW-1133">Transmembrane helix</keyword>
<accession>A0AAU8VIL1</accession>
<evidence type="ECO:0000256" key="1">
    <source>
        <dbReference type="SAM" id="Phobius"/>
    </source>
</evidence>
<sequence>MCKTLPLLPDSKFQLFKWQGKVRLRNENIIFSIKEKIIFISLHPAVRGALLFFLIKTLLFRAIESNRIQK</sequence>
<protein>
    <submittedName>
        <fullName evidence="2">Uncharacterized protein</fullName>
    </submittedName>
</protein>
<organism evidence="2 3">
    <name type="scientific">Neisseria lactamica</name>
    <dbReference type="NCBI Taxonomy" id="486"/>
    <lineage>
        <taxon>Bacteria</taxon>
        <taxon>Pseudomonadati</taxon>
        <taxon>Pseudomonadota</taxon>
        <taxon>Betaproteobacteria</taxon>
        <taxon>Neisseriales</taxon>
        <taxon>Neisseriaceae</taxon>
        <taxon>Neisseria</taxon>
    </lineage>
</organism>
<dbReference type="AlphaFoldDB" id="A0AAU8VIL1"/>
<evidence type="ECO:0000313" key="2">
    <source>
        <dbReference type="EMBL" id="ARB04916.1"/>
    </source>
</evidence>
<name>A0AAU8VIL1_NEILA</name>
<keyword evidence="1" id="KW-0472">Membrane</keyword>
<gene>
    <name evidence="2" type="ORF">B2G52_08495</name>
</gene>
<feature type="transmembrane region" description="Helical" evidence="1">
    <location>
        <begin position="37"/>
        <end position="60"/>
    </location>
</feature>
<proteinExistence type="predicted"/>
<dbReference type="Proteomes" id="UP000191249">
    <property type="component" value="Chromosome"/>
</dbReference>
<keyword evidence="1" id="KW-0812">Transmembrane</keyword>